<accession>A0ABT3MR51</accession>
<comment type="caution">
    <text evidence="1">The sequence shown here is derived from an EMBL/GenBank/DDBJ whole genome shotgun (WGS) entry which is preliminary data.</text>
</comment>
<dbReference type="Proteomes" id="UP001209854">
    <property type="component" value="Unassembled WGS sequence"/>
</dbReference>
<dbReference type="PROSITE" id="PS51257">
    <property type="entry name" value="PROKAR_LIPOPROTEIN"/>
    <property type="match status" value="1"/>
</dbReference>
<reference evidence="1 2" key="1">
    <citation type="submission" date="2022-10" db="EMBL/GenBank/DDBJ databases">
        <title>High-quality genome sequences of two octocoral-associated bacteria, Endozoicomonas euniceicola EF212 and Endozoicomonas gorgoniicola PS125.</title>
        <authorList>
            <person name="Chiou Y.-J."/>
            <person name="Chen Y.-H."/>
        </authorList>
    </citation>
    <scope>NUCLEOTIDE SEQUENCE [LARGE SCALE GENOMIC DNA]</scope>
    <source>
        <strain evidence="1 2">PS125</strain>
    </source>
</reference>
<evidence type="ECO:0000313" key="1">
    <source>
        <dbReference type="EMBL" id="MCW7551835.1"/>
    </source>
</evidence>
<organism evidence="1 2">
    <name type="scientific">Endozoicomonas gorgoniicola</name>
    <dbReference type="NCBI Taxonomy" id="1234144"/>
    <lineage>
        <taxon>Bacteria</taxon>
        <taxon>Pseudomonadati</taxon>
        <taxon>Pseudomonadota</taxon>
        <taxon>Gammaproteobacteria</taxon>
        <taxon>Oceanospirillales</taxon>
        <taxon>Endozoicomonadaceae</taxon>
        <taxon>Endozoicomonas</taxon>
    </lineage>
</organism>
<evidence type="ECO:0000313" key="2">
    <source>
        <dbReference type="Proteomes" id="UP001209854"/>
    </source>
</evidence>
<keyword evidence="2" id="KW-1185">Reference proteome</keyword>
<evidence type="ECO:0008006" key="3">
    <source>
        <dbReference type="Google" id="ProtNLM"/>
    </source>
</evidence>
<sequence length="134" mass="14891">MRLFISTALVLLSSSLISCSKQQVFRPTEKDKFLCLTQGGSLTTKKRGDQSIYDVCIYEDNRQCELEALTKGFCIKGGFKVTGYVTEAAQYCAITGGRYEITSYSNTPQETGSCTRNGRTCDALEYFKNSCKLP</sequence>
<dbReference type="RefSeq" id="WP_262566833.1">
    <property type="nucleotide sequence ID" value="NZ_JAPFCC010000001.1"/>
</dbReference>
<gene>
    <name evidence="1" type="ORF">NX722_04105</name>
</gene>
<protein>
    <recommendedName>
        <fullName evidence="3">DUF333 domain-containing protein</fullName>
    </recommendedName>
</protein>
<dbReference type="EMBL" id="JAPFCC010000001">
    <property type="protein sequence ID" value="MCW7551835.1"/>
    <property type="molecule type" value="Genomic_DNA"/>
</dbReference>
<proteinExistence type="predicted"/>
<name>A0ABT3MR51_9GAMM</name>